<proteinExistence type="predicted"/>
<protein>
    <submittedName>
        <fullName evidence="1">Uncharacterized protein</fullName>
    </submittedName>
</protein>
<name>A0A1Y3P4P8_9PSED</name>
<sequence>MPKEFDVYEYCESLSDSDRISDQVIGWTGRWSMMGSFMVCTQCLATQQVDLSGEPFVNAEDCPAAQRGKYPWRELKSVLGMVPTQKGEEGFHIRK</sequence>
<gene>
    <name evidence="1" type="ORF">AUC60_17035</name>
</gene>
<accession>A0A1Y3P4P8</accession>
<dbReference type="Proteomes" id="UP000195440">
    <property type="component" value="Unassembled WGS sequence"/>
</dbReference>
<reference evidence="1 2" key="1">
    <citation type="journal article" date="2017" name="Syst. Appl. Microbiol.">
        <title>Pseudomonas caspiana sp. nov., a citrus pathogen in the Pseudomonas syringae phylogenetic group.</title>
        <authorList>
            <person name="Busquets A."/>
            <person name="Gomila M."/>
            <person name="Beiki F."/>
            <person name="Mulet M."/>
            <person name="Rahimian H."/>
            <person name="Garcia-Valdes E."/>
            <person name="Lalucat J."/>
        </authorList>
    </citation>
    <scope>NUCLEOTIDE SEQUENCE [LARGE SCALE GENOMIC DNA]</scope>
    <source>
        <strain evidence="1 2">FBF102</strain>
    </source>
</reference>
<comment type="caution">
    <text evidence="1">The sequence shown here is derived from an EMBL/GenBank/DDBJ whole genome shotgun (WGS) entry which is preliminary data.</text>
</comment>
<dbReference type="EMBL" id="LOHF01000015">
    <property type="protein sequence ID" value="OUM72533.1"/>
    <property type="molecule type" value="Genomic_DNA"/>
</dbReference>
<organism evidence="1 2">
    <name type="scientific">Pseudomonas caspiana</name>
    <dbReference type="NCBI Taxonomy" id="1451454"/>
    <lineage>
        <taxon>Bacteria</taxon>
        <taxon>Pseudomonadati</taxon>
        <taxon>Pseudomonadota</taxon>
        <taxon>Gammaproteobacteria</taxon>
        <taxon>Pseudomonadales</taxon>
        <taxon>Pseudomonadaceae</taxon>
        <taxon>Pseudomonas</taxon>
    </lineage>
</organism>
<evidence type="ECO:0000313" key="1">
    <source>
        <dbReference type="EMBL" id="OUM72533.1"/>
    </source>
</evidence>
<evidence type="ECO:0000313" key="2">
    <source>
        <dbReference type="Proteomes" id="UP000195440"/>
    </source>
</evidence>
<dbReference type="RefSeq" id="WP_087270049.1">
    <property type="nucleotide sequence ID" value="NZ_JBJGBV010000015.1"/>
</dbReference>
<dbReference type="OrthoDB" id="6917123at2"/>
<dbReference type="AlphaFoldDB" id="A0A1Y3P4P8"/>
<keyword evidence="2" id="KW-1185">Reference proteome</keyword>